<name>A0A517WMB6_9PLAN</name>
<feature type="coiled-coil region" evidence="1">
    <location>
        <begin position="72"/>
        <end position="113"/>
    </location>
</feature>
<evidence type="ECO:0000313" key="3">
    <source>
        <dbReference type="Proteomes" id="UP000320722"/>
    </source>
</evidence>
<evidence type="ECO:0000256" key="1">
    <source>
        <dbReference type="SAM" id="Coils"/>
    </source>
</evidence>
<dbReference type="AlphaFoldDB" id="A0A517WMB6"/>
<gene>
    <name evidence="2" type="ORF">V6x_61350</name>
</gene>
<dbReference type="EMBL" id="CP036347">
    <property type="protein sequence ID" value="QDU06383.1"/>
    <property type="molecule type" value="Genomic_DNA"/>
</dbReference>
<keyword evidence="1" id="KW-0175">Coiled coil</keyword>
<proteinExistence type="predicted"/>
<accession>A0A517WMB6</accession>
<reference evidence="2 3" key="1">
    <citation type="submission" date="2019-02" db="EMBL/GenBank/DDBJ databases">
        <title>Deep-cultivation of Planctomycetes and their phenomic and genomic characterization uncovers novel biology.</title>
        <authorList>
            <person name="Wiegand S."/>
            <person name="Jogler M."/>
            <person name="Boedeker C."/>
            <person name="Pinto D."/>
            <person name="Vollmers J."/>
            <person name="Rivas-Marin E."/>
            <person name="Kohn T."/>
            <person name="Peeters S.H."/>
            <person name="Heuer A."/>
            <person name="Rast P."/>
            <person name="Oberbeckmann S."/>
            <person name="Bunk B."/>
            <person name="Jeske O."/>
            <person name="Meyerdierks A."/>
            <person name="Storesund J.E."/>
            <person name="Kallscheuer N."/>
            <person name="Luecker S."/>
            <person name="Lage O.M."/>
            <person name="Pohl T."/>
            <person name="Merkel B.J."/>
            <person name="Hornburger P."/>
            <person name="Mueller R.-W."/>
            <person name="Bruemmer F."/>
            <person name="Labrenz M."/>
            <person name="Spormann A.M."/>
            <person name="Op den Camp H."/>
            <person name="Overmann J."/>
            <person name="Amann R."/>
            <person name="Jetten M.S.M."/>
            <person name="Mascher T."/>
            <person name="Medema M.H."/>
            <person name="Devos D.P."/>
            <person name="Kaster A.-K."/>
            <person name="Ovreas L."/>
            <person name="Rohde M."/>
            <person name="Galperin M.Y."/>
            <person name="Jogler C."/>
        </authorList>
    </citation>
    <scope>NUCLEOTIDE SEQUENCE [LARGE SCALE GENOMIC DNA]</scope>
    <source>
        <strain evidence="2 3">V6</strain>
    </source>
</reference>
<protein>
    <recommendedName>
        <fullName evidence="4">Chromosome partition protein Smc</fullName>
    </recommendedName>
</protein>
<dbReference type="Proteomes" id="UP000320722">
    <property type="component" value="Chromosome"/>
</dbReference>
<evidence type="ECO:0008006" key="4">
    <source>
        <dbReference type="Google" id="ProtNLM"/>
    </source>
</evidence>
<sequence>MDKAGMKHETEKNDHALSIHSIDEQGAAVTGQDHASMSQVDFPTKLQQSFANLVLIEDEYDGLSSIEATTDVQHCRDLLNDQERQINQLMRKLNQEKSRLKRLQGDLEEAEVCLSMAQSYEAALAGWRESLNAFDALQRESLNQQHSFSLAEQAWEDLQHVEQQALRELESATTYETIHTPYGSTTVPRQEGMLPDEISIELLGDYLPVSIETDGARLSLEQCADGTATYSVHCS</sequence>
<evidence type="ECO:0000313" key="2">
    <source>
        <dbReference type="EMBL" id="QDU06383.1"/>
    </source>
</evidence>
<organism evidence="2 3">
    <name type="scientific">Gimesia chilikensis</name>
    <dbReference type="NCBI Taxonomy" id="2605989"/>
    <lineage>
        <taxon>Bacteria</taxon>
        <taxon>Pseudomonadati</taxon>
        <taxon>Planctomycetota</taxon>
        <taxon>Planctomycetia</taxon>
        <taxon>Planctomycetales</taxon>
        <taxon>Planctomycetaceae</taxon>
        <taxon>Gimesia</taxon>
    </lineage>
</organism>